<proteinExistence type="predicted"/>
<name>A0A5S9Q4B9_9GAMM</name>
<organism evidence="1 2">
    <name type="scientific">BD1-7 clade bacterium</name>
    <dbReference type="NCBI Taxonomy" id="2029982"/>
    <lineage>
        <taxon>Bacteria</taxon>
        <taxon>Pseudomonadati</taxon>
        <taxon>Pseudomonadota</taxon>
        <taxon>Gammaproteobacteria</taxon>
        <taxon>Cellvibrionales</taxon>
        <taxon>Spongiibacteraceae</taxon>
        <taxon>BD1-7 clade</taxon>
    </lineage>
</organism>
<accession>A0A5S9Q4B9</accession>
<dbReference type="Gene3D" id="1.10.10.10">
    <property type="entry name" value="Winged helix-like DNA-binding domain superfamily/Winged helix DNA-binding domain"/>
    <property type="match status" value="1"/>
</dbReference>
<dbReference type="Proteomes" id="UP000434580">
    <property type="component" value="Unassembled WGS sequence"/>
</dbReference>
<evidence type="ECO:0000313" key="2">
    <source>
        <dbReference type="Proteomes" id="UP000434580"/>
    </source>
</evidence>
<dbReference type="EMBL" id="CACSII010000016">
    <property type="protein sequence ID" value="CAA0111563.1"/>
    <property type="molecule type" value="Genomic_DNA"/>
</dbReference>
<protein>
    <submittedName>
        <fullName evidence="1">Uncharacterized protein</fullName>
    </submittedName>
</protein>
<dbReference type="SUPFAM" id="SSF88659">
    <property type="entry name" value="Sigma3 and sigma4 domains of RNA polymerase sigma factors"/>
    <property type="match status" value="1"/>
</dbReference>
<reference evidence="1 2" key="1">
    <citation type="submission" date="2019-11" db="EMBL/GenBank/DDBJ databases">
        <authorList>
            <person name="Holert J."/>
        </authorList>
    </citation>
    <scope>NUCLEOTIDE SEQUENCE [LARGE SCALE GENOMIC DNA]</scope>
    <source>
        <strain evidence="1">BC5_2</strain>
    </source>
</reference>
<sequence>MAKKIDIDLGLSVLCALADEGETLTLDAIAEVCNCRRNAIWMAERKALAKLRQRLQHLGGLIGDDPRPQIDHVTEHLTFAGERL</sequence>
<dbReference type="AlphaFoldDB" id="A0A5S9Q4B9"/>
<gene>
    <name evidence="1" type="ORF">DPBNPPHM_01497</name>
</gene>
<dbReference type="InterPro" id="IPR013324">
    <property type="entry name" value="RNA_pol_sigma_r3/r4-like"/>
</dbReference>
<evidence type="ECO:0000313" key="1">
    <source>
        <dbReference type="EMBL" id="CAA0111563.1"/>
    </source>
</evidence>
<dbReference type="InterPro" id="IPR036388">
    <property type="entry name" value="WH-like_DNA-bd_sf"/>
</dbReference>